<dbReference type="EMBL" id="BQXU01000034">
    <property type="protein sequence ID" value="GKT50030.1"/>
    <property type="molecule type" value="Genomic_DNA"/>
</dbReference>
<organism evidence="2 3">
    <name type="scientific">Colletotrichum spaethianum</name>
    <dbReference type="NCBI Taxonomy" id="700344"/>
    <lineage>
        <taxon>Eukaryota</taxon>
        <taxon>Fungi</taxon>
        <taxon>Dikarya</taxon>
        <taxon>Ascomycota</taxon>
        <taxon>Pezizomycotina</taxon>
        <taxon>Sordariomycetes</taxon>
        <taxon>Hypocreomycetidae</taxon>
        <taxon>Glomerellales</taxon>
        <taxon>Glomerellaceae</taxon>
        <taxon>Colletotrichum</taxon>
        <taxon>Colletotrichum spaethianum species complex</taxon>
    </lineage>
</organism>
<proteinExistence type="predicted"/>
<dbReference type="Proteomes" id="UP001055115">
    <property type="component" value="Unassembled WGS sequence"/>
</dbReference>
<keyword evidence="3" id="KW-1185">Reference proteome</keyword>
<evidence type="ECO:0000256" key="1">
    <source>
        <dbReference type="SAM" id="SignalP"/>
    </source>
</evidence>
<dbReference type="GeneID" id="73331013"/>
<gene>
    <name evidence="2" type="ORF">ColSpa_10211</name>
</gene>
<dbReference type="RefSeq" id="XP_049132380.1">
    <property type="nucleotide sequence ID" value="XM_049276423.1"/>
</dbReference>
<feature type="signal peptide" evidence="1">
    <location>
        <begin position="1"/>
        <end position="19"/>
    </location>
</feature>
<feature type="chain" id="PRO_5041242532" evidence="1">
    <location>
        <begin position="20"/>
        <end position="65"/>
    </location>
</feature>
<dbReference type="AlphaFoldDB" id="A0AA37PD16"/>
<comment type="caution">
    <text evidence="2">The sequence shown here is derived from an EMBL/GenBank/DDBJ whole genome shotgun (WGS) entry which is preliminary data.</text>
</comment>
<evidence type="ECO:0000313" key="3">
    <source>
        <dbReference type="Proteomes" id="UP001055115"/>
    </source>
</evidence>
<keyword evidence="1" id="KW-0732">Signal</keyword>
<sequence length="65" mass="7116">MRSVSSLLNWLDLPGVIYALACKDPTLCKRLMRVQSEVGITALAVRQPDMEAEKLIDTAVVDEAA</sequence>
<evidence type="ECO:0000313" key="2">
    <source>
        <dbReference type="EMBL" id="GKT50030.1"/>
    </source>
</evidence>
<protein>
    <submittedName>
        <fullName evidence="2">Uncharacterized protein</fullName>
    </submittedName>
</protein>
<reference evidence="2 3" key="1">
    <citation type="submission" date="2022-03" db="EMBL/GenBank/DDBJ databases">
        <title>Genome data of Colletotrichum spp.</title>
        <authorList>
            <person name="Utami Y.D."/>
            <person name="Hiruma K."/>
        </authorList>
    </citation>
    <scope>NUCLEOTIDE SEQUENCE [LARGE SCALE GENOMIC DNA]</scope>
    <source>
        <strain evidence="2 3">MAFF 239500</strain>
    </source>
</reference>
<accession>A0AA37PD16</accession>
<name>A0AA37PD16_9PEZI</name>